<name>A0ACC0IBB4_9ERIC</name>
<protein>
    <submittedName>
        <fullName evidence="1">Nuclear pore complex protein NUP98A</fullName>
    </submittedName>
</protein>
<gene>
    <name evidence="1" type="ORF">LOK49_LG03G03417</name>
</gene>
<keyword evidence="2" id="KW-1185">Reference proteome</keyword>
<dbReference type="Proteomes" id="UP001060215">
    <property type="component" value="Chromosome 6"/>
</dbReference>
<dbReference type="EMBL" id="CM045763">
    <property type="protein sequence ID" value="KAI8021641.1"/>
    <property type="molecule type" value="Genomic_DNA"/>
</dbReference>
<organism evidence="1 2">
    <name type="scientific">Camellia lanceoleosa</name>
    <dbReference type="NCBI Taxonomy" id="1840588"/>
    <lineage>
        <taxon>Eukaryota</taxon>
        <taxon>Viridiplantae</taxon>
        <taxon>Streptophyta</taxon>
        <taxon>Embryophyta</taxon>
        <taxon>Tracheophyta</taxon>
        <taxon>Spermatophyta</taxon>
        <taxon>Magnoliopsida</taxon>
        <taxon>eudicotyledons</taxon>
        <taxon>Gunneridae</taxon>
        <taxon>Pentapetalae</taxon>
        <taxon>asterids</taxon>
        <taxon>Ericales</taxon>
        <taxon>Theaceae</taxon>
        <taxon>Camellia</taxon>
    </lineage>
</organism>
<reference evidence="1 2" key="1">
    <citation type="journal article" date="2022" name="Plant J.">
        <title>Chromosome-level genome of Camellia lanceoleosa provides a valuable resource for understanding genome evolution and self-incompatibility.</title>
        <authorList>
            <person name="Gong W."/>
            <person name="Xiao S."/>
            <person name="Wang L."/>
            <person name="Liao Z."/>
            <person name="Chang Y."/>
            <person name="Mo W."/>
            <person name="Hu G."/>
            <person name="Li W."/>
            <person name="Zhao G."/>
            <person name="Zhu H."/>
            <person name="Hu X."/>
            <person name="Ji K."/>
            <person name="Xiang X."/>
            <person name="Song Q."/>
            <person name="Yuan D."/>
            <person name="Jin S."/>
            <person name="Zhang L."/>
        </authorList>
    </citation>
    <scope>NUCLEOTIDE SEQUENCE [LARGE SCALE GENOMIC DNA]</scope>
    <source>
        <strain evidence="1">SQ_2022a</strain>
    </source>
</reference>
<sequence length="399" mass="43709">MACTDSSSLLIPNSSGPHCMGQSVGGIDGSTVQSRSFDPSPTLAQSPDNPFYSSTVSNLVAPQTSSTPFAPQSTMPTFETTGFGHLVFGGQHGGSRVAAYTATAEVDGAATNSINSHNSAFANKSFLTIASNFDMIIQIRTATQSSVALQLAPNVSPFGALPAMPPLSIGHPGSIPPIQYGISSMPVLDKPAAPVRMPSLLTSRHLSQSRIRLLARKYDPKSDGPKVPFFRNDEEKTTTPKTDALFVPRKNPRATATSNTEKRSLLEVFAKSFIHFVGEPARGRAEWKSLPVGFESEKQCSVAVSVWRFESESRFRPWKWRWVFYRGQSRVEEQSGRSKVVGEPARGKAEWKKRLYGLGGHGSWYWWRGSWFGWAAEWFSGCGLWEFSTGVLGLGWQHR</sequence>
<evidence type="ECO:0000313" key="2">
    <source>
        <dbReference type="Proteomes" id="UP001060215"/>
    </source>
</evidence>
<comment type="caution">
    <text evidence="1">The sequence shown here is derived from an EMBL/GenBank/DDBJ whole genome shotgun (WGS) entry which is preliminary data.</text>
</comment>
<proteinExistence type="predicted"/>
<evidence type="ECO:0000313" key="1">
    <source>
        <dbReference type="EMBL" id="KAI8021641.1"/>
    </source>
</evidence>
<accession>A0ACC0IBB4</accession>